<organism evidence="3 4">
    <name type="scientific">Lactococcus lactis</name>
    <dbReference type="NCBI Taxonomy" id="1358"/>
    <lineage>
        <taxon>Bacteria</taxon>
        <taxon>Bacillati</taxon>
        <taxon>Bacillota</taxon>
        <taxon>Bacilli</taxon>
        <taxon>Lactobacillales</taxon>
        <taxon>Streptococcaceae</taxon>
        <taxon>Lactococcus</taxon>
    </lineage>
</organism>
<proteinExistence type="predicted"/>
<feature type="transmembrane region" description="Helical" evidence="1">
    <location>
        <begin position="25"/>
        <end position="44"/>
    </location>
</feature>
<reference evidence="4" key="3">
    <citation type="submission" date="2018-05" db="EMBL/GenBank/DDBJ databases">
        <authorList>
            <person name="Duru I."/>
        </authorList>
    </citation>
    <scope>NUCLEOTIDE SEQUENCE [LARGE SCALE GENOMIC DNA]</scope>
</reference>
<accession>A0A2X0R2P1</accession>
<reference evidence="3" key="2">
    <citation type="submission" date="2018-05" db="EMBL/GenBank/DDBJ databases">
        <authorList>
            <person name="Lanie J.A."/>
            <person name="Ng W.-L."/>
            <person name="Kazmierczak K.M."/>
            <person name="Andrzejewski T.M."/>
            <person name="Davidsen T.M."/>
            <person name="Wayne K.J."/>
            <person name="Tettelin H."/>
            <person name="Glass J.I."/>
            <person name="Rusch D."/>
            <person name="Podicherti R."/>
            <person name="Tsui H.-C.T."/>
            <person name="Winkler M.E."/>
        </authorList>
    </citation>
    <scope>NUCLEOTIDE SEQUENCE</scope>
    <source>
        <strain evidence="3">Lactococcus lactis</strain>
    </source>
</reference>
<evidence type="ECO:0000313" key="3">
    <source>
        <dbReference type="EMBL" id="SPS11269.1"/>
    </source>
</evidence>
<name>A0A2X0R2P1_9LACT</name>
<keyword evidence="1" id="KW-1133">Transmembrane helix</keyword>
<evidence type="ECO:0000256" key="1">
    <source>
        <dbReference type="SAM" id="Phobius"/>
    </source>
</evidence>
<gene>
    <name evidence="3" type="ORF">AMHIJAGA_01203</name>
</gene>
<dbReference type="AlphaFoldDB" id="A0A2X0R2P1"/>
<evidence type="ECO:0000313" key="4">
    <source>
        <dbReference type="Proteomes" id="UP000279235"/>
    </source>
</evidence>
<keyword evidence="1" id="KW-0472">Membrane</keyword>
<keyword evidence="1" id="KW-0812">Transmembrane</keyword>
<evidence type="ECO:0000313" key="2">
    <source>
        <dbReference type="EMBL" id="SPB25250.1"/>
    </source>
</evidence>
<reference evidence="2" key="1">
    <citation type="submission" date="2018-01" db="EMBL/GenBank/DDBJ databases">
        <authorList>
            <person name="Gaut B.S."/>
            <person name="Morton B.R."/>
            <person name="Clegg M.T."/>
            <person name="Duvall M.R."/>
        </authorList>
    </citation>
    <scope>NUCLEOTIDE SEQUENCE</scope>
    <source>
        <strain evidence="2">Lactococcus lactis</strain>
    </source>
</reference>
<protein>
    <submittedName>
        <fullName evidence="3">Uncharacterized protein</fullName>
    </submittedName>
</protein>
<dbReference type="Proteomes" id="UP000279235">
    <property type="component" value="Unassembled WGS sequence"/>
</dbReference>
<sequence>MGHGSLNKIQNRANKQSKYSRPENIFLFLILLIGFFTISITPPMTMGDEGYHLSQSYNLFSTKAPESMSNLQVRAKEFKAIGIGTQSKVSPTFYKKLITEKINLQDDGVKFSIYNRGGTVSEVWTSCIYREQLVF</sequence>
<dbReference type="EMBL" id="OGTW01000047">
    <property type="protein sequence ID" value="SPB25250.1"/>
    <property type="molecule type" value="Genomic_DNA"/>
</dbReference>
<dbReference type="EMBL" id="OGTW02000047">
    <property type="protein sequence ID" value="SPS11269.1"/>
    <property type="molecule type" value="Genomic_DNA"/>
</dbReference>